<dbReference type="Proteomes" id="UP000033567">
    <property type="component" value="Unassembled WGS sequence"/>
</dbReference>
<dbReference type="HAMAP" id="MF_00323">
    <property type="entry name" value="Ferrochelatase"/>
    <property type="match status" value="1"/>
</dbReference>
<dbReference type="RefSeq" id="WP_045935379.1">
    <property type="nucleotide sequence ID" value="NZ_KQ033885.1"/>
</dbReference>
<dbReference type="GO" id="GO:0004325">
    <property type="term" value="F:ferrochelatase activity"/>
    <property type="evidence" value="ECO:0007669"/>
    <property type="project" value="UniProtKB-UniRule"/>
</dbReference>
<keyword evidence="2 7" id="KW-0408">Iron</keyword>
<dbReference type="AlphaFoldDB" id="A0A0F4KTX6"/>
<feature type="binding site" evidence="7">
    <location>
        <position position="53"/>
    </location>
    <ligand>
        <name>Fe-coproporphyrin III</name>
        <dbReference type="ChEBI" id="CHEBI:68438"/>
    </ligand>
</feature>
<proteinExistence type="inferred from homology"/>
<dbReference type="InterPro" id="IPR001015">
    <property type="entry name" value="Ferrochelatase"/>
</dbReference>
<dbReference type="PROSITE" id="PS00534">
    <property type="entry name" value="FERROCHELATASE"/>
    <property type="match status" value="1"/>
</dbReference>
<gene>
    <name evidence="9" type="primary">hemH</name>
    <name evidence="7" type="synonym">cpfC</name>
    <name evidence="9" type="ORF">JF70_07970</name>
</gene>
<organism evidence="9 10">
    <name type="scientific">Bifidobacterium mellis</name>
    <dbReference type="NCBI Taxonomy" id="1293823"/>
    <lineage>
        <taxon>Bacteria</taxon>
        <taxon>Bacillati</taxon>
        <taxon>Actinomycetota</taxon>
        <taxon>Actinomycetes</taxon>
        <taxon>Bifidobacteriales</taxon>
        <taxon>Bifidobacteriaceae</taxon>
        <taxon>Bifidobacterium</taxon>
    </lineage>
</organism>
<feature type="binding site" evidence="7">
    <location>
        <position position="123"/>
    </location>
    <ligand>
        <name>Fe-coproporphyrin III</name>
        <dbReference type="ChEBI" id="CHEBI:68438"/>
    </ligand>
</feature>
<dbReference type="PANTHER" id="PTHR11108">
    <property type="entry name" value="FERROCHELATASE"/>
    <property type="match status" value="1"/>
</dbReference>
<evidence type="ECO:0000256" key="4">
    <source>
        <dbReference type="ARBA" id="ARBA00023239"/>
    </source>
</evidence>
<dbReference type="GO" id="GO:0046872">
    <property type="term" value="F:metal ion binding"/>
    <property type="evidence" value="ECO:0007669"/>
    <property type="project" value="UniProtKB-UniRule"/>
</dbReference>
<dbReference type="Gene3D" id="3.40.50.1400">
    <property type="match status" value="2"/>
</dbReference>
<evidence type="ECO:0000313" key="10">
    <source>
        <dbReference type="Proteomes" id="UP000033567"/>
    </source>
</evidence>
<evidence type="ECO:0000256" key="3">
    <source>
        <dbReference type="ARBA" id="ARBA00023133"/>
    </source>
</evidence>
<comment type="function">
    <text evidence="7 8">Involved in coproporphyrin-dependent heme b biosynthesis. Catalyzes the insertion of ferrous iron into coproporphyrin III to form Fe-coproporphyrin III.</text>
</comment>
<dbReference type="InterPro" id="IPR033644">
    <property type="entry name" value="Ferrochelatase_C"/>
</dbReference>
<comment type="caution">
    <text evidence="9">The sequence shown here is derived from an EMBL/GenBank/DDBJ whole genome shotgun (WGS) entry which is preliminary data.</text>
</comment>
<evidence type="ECO:0000313" key="9">
    <source>
        <dbReference type="EMBL" id="KJY50112.1"/>
    </source>
</evidence>
<dbReference type="UniPathway" id="UPA00252"/>
<feature type="binding site" evidence="7">
    <location>
        <position position="178"/>
    </location>
    <ligand>
        <name>Fe(2+)</name>
        <dbReference type="ChEBI" id="CHEBI:29033"/>
    </ligand>
</feature>
<evidence type="ECO:0000256" key="7">
    <source>
        <dbReference type="HAMAP-Rule" id="MF_00323"/>
    </source>
</evidence>
<keyword evidence="7" id="KW-0479">Metal-binding</keyword>
<dbReference type="CDD" id="cd03411">
    <property type="entry name" value="Ferrochelatase_N"/>
    <property type="match status" value="1"/>
</dbReference>
<evidence type="ECO:0000256" key="6">
    <source>
        <dbReference type="ARBA" id="ARBA00024536"/>
    </source>
</evidence>
<dbReference type="EC" id="4.99.1.9" evidence="7"/>
<keyword evidence="4 7" id="KW-0456">Lyase</keyword>
<feature type="binding site" evidence="7">
    <location>
        <position position="29"/>
    </location>
    <ligand>
        <name>Fe-coproporphyrin III</name>
        <dbReference type="ChEBI" id="CHEBI:68438"/>
    </ligand>
</feature>
<keyword evidence="10" id="KW-1185">Reference proteome</keyword>
<dbReference type="GO" id="GO:0005737">
    <property type="term" value="C:cytoplasm"/>
    <property type="evidence" value="ECO:0007669"/>
    <property type="project" value="UniProtKB-SubCell"/>
</dbReference>
<dbReference type="Pfam" id="PF00762">
    <property type="entry name" value="Ferrochelatase"/>
    <property type="match status" value="1"/>
</dbReference>
<comment type="subcellular location">
    <subcellularLocation>
        <location evidence="7 8">Cytoplasm</location>
    </subcellularLocation>
</comment>
<dbReference type="SUPFAM" id="SSF53800">
    <property type="entry name" value="Chelatase"/>
    <property type="match status" value="1"/>
</dbReference>
<evidence type="ECO:0000256" key="8">
    <source>
        <dbReference type="RuleBase" id="RU000607"/>
    </source>
</evidence>
<comment type="similarity">
    <text evidence="7 8">Belongs to the ferrochelatase family.</text>
</comment>
<reference evidence="9 10" key="1">
    <citation type="submission" date="2014-12" db="EMBL/GenBank/DDBJ databases">
        <title>Comparative genomics of the lactic acid bacteria isolated from the honey bee gut.</title>
        <authorList>
            <person name="Ellegaard K.M."/>
            <person name="Tamarit D."/>
            <person name="Javelind E."/>
            <person name="Olofsson T."/>
            <person name="Andersson S.G."/>
            <person name="Vasquez A."/>
        </authorList>
    </citation>
    <scope>NUCLEOTIDE SEQUENCE [LARGE SCALE GENOMIC DNA]</scope>
    <source>
        <strain evidence="9 10">Bin7</strain>
    </source>
</reference>
<feature type="binding site" description="axial binding residue" evidence="7">
    <location>
        <position position="12"/>
    </location>
    <ligand>
        <name>Fe-coproporphyrin III</name>
        <dbReference type="ChEBI" id="CHEBI:68438"/>
    </ligand>
    <ligandPart>
        <name>Fe</name>
        <dbReference type="ChEBI" id="CHEBI:18248"/>
    </ligandPart>
</feature>
<keyword evidence="5 7" id="KW-0627">Porphyrin biosynthesis</keyword>
<dbReference type="NCBIfam" id="TIGR00109">
    <property type="entry name" value="hemH"/>
    <property type="match status" value="1"/>
</dbReference>
<dbReference type="CDD" id="cd00419">
    <property type="entry name" value="Ferrochelatase_C"/>
    <property type="match status" value="1"/>
</dbReference>
<protein>
    <recommendedName>
        <fullName evidence="7">Coproporphyrin III ferrochelatase</fullName>
        <ecNumber evidence="7">4.99.1.9</ecNumber>
    </recommendedName>
</protein>
<feature type="binding site" evidence="7">
    <location>
        <position position="261"/>
    </location>
    <ligand>
        <name>Fe(2+)</name>
        <dbReference type="ChEBI" id="CHEBI:29033"/>
    </ligand>
</feature>
<comment type="pathway">
    <text evidence="1 7 8">Porphyrin-containing compound metabolism; protoheme biosynthesis.</text>
</comment>
<dbReference type="EMBL" id="JWMF01000007">
    <property type="protein sequence ID" value="KJY50112.1"/>
    <property type="molecule type" value="Genomic_DNA"/>
</dbReference>
<feature type="binding site" evidence="7">
    <location>
        <begin position="45"/>
        <end position="46"/>
    </location>
    <ligand>
        <name>Fe-coproporphyrin III</name>
        <dbReference type="ChEBI" id="CHEBI:68438"/>
    </ligand>
</feature>
<dbReference type="PATRIC" id="fig|1684.5.peg.842"/>
<dbReference type="InterPro" id="IPR033659">
    <property type="entry name" value="Ferrochelatase_N"/>
</dbReference>
<keyword evidence="7 8" id="KW-0963">Cytoplasm</keyword>
<sequence length="307" mass="33942">MTEPTAVLLMAYGTPYQESDIRGYYTNIRHGQEPPKPLMDQLVGRYKAIGLPSPLARITTAQRDGLQAALDKAHPGAYKVYEGLKYITPFIQDAVDQIAADGITRVIGLPLAPQYSSYSSEDYHNRARKAIEAHPGMEYLPVRSWWNHQELIHFWSDQLVAKKDLTDRPDTKVIFSAHSLPLRIIQGGDPYKDEVIGLSNAVARAAGLNEDQYILAWQSAGRTEEPWIGPDFVTVAKDLITESGMKTIVSASIGFIADNLEICYDVDMELAKAIESAGGTLTRLNMPNDSPALIATLRQVVEEAKAE</sequence>
<dbReference type="InterPro" id="IPR019772">
    <property type="entry name" value="Ferrochelatase_AS"/>
</dbReference>
<evidence type="ECO:0000256" key="1">
    <source>
        <dbReference type="ARBA" id="ARBA00004744"/>
    </source>
</evidence>
<accession>A0A0F4KTX6</accession>
<dbReference type="GO" id="GO:0006783">
    <property type="term" value="P:heme biosynthetic process"/>
    <property type="evidence" value="ECO:0007669"/>
    <property type="project" value="UniProtKB-UniRule"/>
</dbReference>
<comment type="catalytic activity">
    <reaction evidence="6">
        <text>Fe-coproporphyrin III + 2 H(+) = coproporphyrin III + Fe(2+)</text>
        <dbReference type="Rhea" id="RHEA:49572"/>
        <dbReference type="ChEBI" id="CHEBI:15378"/>
        <dbReference type="ChEBI" id="CHEBI:29033"/>
        <dbReference type="ChEBI" id="CHEBI:68438"/>
        <dbReference type="ChEBI" id="CHEBI:131725"/>
        <dbReference type="EC" id="4.99.1.9"/>
    </reaction>
    <physiologicalReaction direction="right-to-left" evidence="6">
        <dbReference type="Rhea" id="RHEA:49574"/>
    </physiologicalReaction>
</comment>
<evidence type="ECO:0000256" key="2">
    <source>
        <dbReference type="ARBA" id="ARBA00023004"/>
    </source>
</evidence>
<evidence type="ECO:0000256" key="5">
    <source>
        <dbReference type="ARBA" id="ARBA00023244"/>
    </source>
</evidence>
<name>A0A0F4KTX6_9BIFI</name>
<keyword evidence="3 7" id="KW-0350">Heme biosynthesis</keyword>
<dbReference type="PANTHER" id="PTHR11108:SF1">
    <property type="entry name" value="FERROCHELATASE, MITOCHONDRIAL"/>
    <property type="match status" value="1"/>
</dbReference>